<sequence length="266" mass="28352">MHQALAALALPEQFDRYLNRLLPAERQAARALHPLLAGLVGVPAPPQALYAAAERARSALAGTLAVVRSPATTVRLVVEPGPGAADELRLARAGLALFGHRLESVTANRLLPAASPDPWLAALADRQREHLEELRGACAETGAGIGGAPHLGRVPRDTDDLALLGVAPPEPAGAVPGEGRADPWTVEDRLAGDGVMLWRLPLPGVRRSDLDLVRREDELVVDVGPFRRILPLPAALRRCTVEGASLRDGELCVRFAPDPGLWPRRT</sequence>
<gene>
    <name evidence="3" type="ORF">GCM10010406_28740</name>
</gene>
<comment type="similarity">
    <text evidence="1">Belongs to the arsA ATPase family.</text>
</comment>
<dbReference type="Gene3D" id="2.60.40.790">
    <property type="match status" value="1"/>
</dbReference>
<dbReference type="EMBL" id="BAAATA010000014">
    <property type="protein sequence ID" value="GAA2490863.1"/>
    <property type="molecule type" value="Genomic_DNA"/>
</dbReference>
<comment type="caution">
    <text evidence="3">The sequence shown here is derived from an EMBL/GenBank/DDBJ whole genome shotgun (WGS) entry which is preliminary data.</text>
</comment>
<dbReference type="InterPro" id="IPR040612">
    <property type="entry name" value="ArsA_HSP20-like"/>
</dbReference>
<dbReference type="Proteomes" id="UP001501358">
    <property type="component" value="Unassembled WGS sequence"/>
</dbReference>
<dbReference type="InterPro" id="IPR027417">
    <property type="entry name" value="P-loop_NTPase"/>
</dbReference>
<evidence type="ECO:0000259" key="2">
    <source>
        <dbReference type="Pfam" id="PF17886"/>
    </source>
</evidence>
<evidence type="ECO:0000256" key="1">
    <source>
        <dbReference type="ARBA" id="ARBA00011040"/>
    </source>
</evidence>
<evidence type="ECO:0000313" key="4">
    <source>
        <dbReference type="Proteomes" id="UP001501358"/>
    </source>
</evidence>
<dbReference type="Gene3D" id="3.40.50.300">
    <property type="entry name" value="P-loop containing nucleotide triphosphate hydrolases"/>
    <property type="match status" value="1"/>
</dbReference>
<reference evidence="4" key="1">
    <citation type="journal article" date="2019" name="Int. J. Syst. Evol. Microbiol.">
        <title>The Global Catalogue of Microorganisms (GCM) 10K type strain sequencing project: providing services to taxonomists for standard genome sequencing and annotation.</title>
        <authorList>
            <consortium name="The Broad Institute Genomics Platform"/>
            <consortium name="The Broad Institute Genome Sequencing Center for Infectious Disease"/>
            <person name="Wu L."/>
            <person name="Ma J."/>
        </authorList>
    </citation>
    <scope>NUCLEOTIDE SEQUENCE [LARGE SCALE GENOMIC DNA]</scope>
    <source>
        <strain evidence="4">JCM 6307</strain>
    </source>
</reference>
<dbReference type="InterPro" id="IPR008978">
    <property type="entry name" value="HSP20-like_chaperone"/>
</dbReference>
<dbReference type="SUPFAM" id="SSF49764">
    <property type="entry name" value="HSP20-like chaperones"/>
    <property type="match status" value="1"/>
</dbReference>
<evidence type="ECO:0000313" key="3">
    <source>
        <dbReference type="EMBL" id="GAA2490863.1"/>
    </source>
</evidence>
<feature type="domain" description="ArsA HSP20-like" evidence="2">
    <location>
        <begin position="196"/>
        <end position="255"/>
    </location>
</feature>
<organism evidence="3 4">
    <name type="scientific">Streptomyces thermolineatus</name>
    <dbReference type="NCBI Taxonomy" id="44033"/>
    <lineage>
        <taxon>Bacteria</taxon>
        <taxon>Bacillati</taxon>
        <taxon>Actinomycetota</taxon>
        <taxon>Actinomycetes</taxon>
        <taxon>Kitasatosporales</taxon>
        <taxon>Streptomycetaceae</taxon>
        <taxon>Streptomyces</taxon>
    </lineage>
</organism>
<dbReference type="Pfam" id="PF17886">
    <property type="entry name" value="ArsA_HSP20"/>
    <property type="match status" value="1"/>
</dbReference>
<proteinExistence type="inferred from homology"/>
<name>A0ABP5Z1V6_9ACTN</name>
<protein>
    <recommendedName>
        <fullName evidence="2">ArsA HSP20-like domain-containing protein</fullName>
    </recommendedName>
</protein>
<keyword evidence="4" id="KW-1185">Reference proteome</keyword>
<accession>A0ABP5Z1V6</accession>